<sequence length="116" mass="13093">METQVAEFRKAMLEAMELLEDQVAKGNEKFVERSMASNQINRMLVEEVRHHRSMRSVPRALGIPASKPFYQPITLIHSCWQYHRVVAKISEGDDPAHFGIALALGESLSATWTGRG</sequence>
<proteinExistence type="predicted"/>
<evidence type="ECO:0000313" key="1">
    <source>
        <dbReference type="EMBL" id="KAL2803019.1"/>
    </source>
</evidence>
<keyword evidence="2" id="KW-1185">Reference proteome</keyword>
<evidence type="ECO:0000313" key="2">
    <source>
        <dbReference type="Proteomes" id="UP001610334"/>
    </source>
</evidence>
<dbReference type="EMBL" id="JBFXLT010000154">
    <property type="protein sequence ID" value="KAL2803019.1"/>
    <property type="molecule type" value="Genomic_DNA"/>
</dbReference>
<reference evidence="1 2" key="1">
    <citation type="submission" date="2024-07" db="EMBL/GenBank/DDBJ databases">
        <title>Section-level genome sequencing and comparative genomics of Aspergillus sections Usti and Cavernicolus.</title>
        <authorList>
            <consortium name="Lawrence Berkeley National Laboratory"/>
            <person name="Nybo J.L."/>
            <person name="Vesth T.C."/>
            <person name="Theobald S."/>
            <person name="Frisvad J.C."/>
            <person name="Larsen T.O."/>
            <person name="Kjaerboelling I."/>
            <person name="Rothschild-Mancinelli K."/>
            <person name="Lyhne E.K."/>
            <person name="Kogle M.E."/>
            <person name="Barry K."/>
            <person name="Clum A."/>
            <person name="Na H."/>
            <person name="Ledsgaard L."/>
            <person name="Lin J."/>
            <person name="Lipzen A."/>
            <person name="Kuo A."/>
            <person name="Riley R."/>
            <person name="Mondo S."/>
            <person name="Labutti K."/>
            <person name="Haridas S."/>
            <person name="Pangalinan J."/>
            <person name="Salamov A.A."/>
            <person name="Simmons B.A."/>
            <person name="Magnuson J.K."/>
            <person name="Chen J."/>
            <person name="Drula E."/>
            <person name="Henrissat B."/>
            <person name="Wiebenga A."/>
            <person name="Lubbers R.J."/>
            <person name="Gomes A.C."/>
            <person name="Makela M.R."/>
            <person name="Stajich J."/>
            <person name="Grigoriev I.V."/>
            <person name="Mortensen U.H."/>
            <person name="De Vries R.P."/>
            <person name="Baker S.E."/>
            <person name="Andersen M.R."/>
        </authorList>
    </citation>
    <scope>NUCLEOTIDE SEQUENCE [LARGE SCALE GENOMIC DNA]</scope>
    <source>
        <strain evidence="1 2">CBS 588.65</strain>
    </source>
</reference>
<protein>
    <submittedName>
        <fullName evidence="1">Uncharacterized protein</fullName>
    </submittedName>
</protein>
<organism evidence="1 2">
    <name type="scientific">Aspergillus granulosus</name>
    <dbReference type="NCBI Taxonomy" id="176169"/>
    <lineage>
        <taxon>Eukaryota</taxon>
        <taxon>Fungi</taxon>
        <taxon>Dikarya</taxon>
        <taxon>Ascomycota</taxon>
        <taxon>Pezizomycotina</taxon>
        <taxon>Eurotiomycetes</taxon>
        <taxon>Eurotiomycetidae</taxon>
        <taxon>Eurotiales</taxon>
        <taxon>Aspergillaceae</taxon>
        <taxon>Aspergillus</taxon>
        <taxon>Aspergillus subgen. Nidulantes</taxon>
    </lineage>
</organism>
<gene>
    <name evidence="1" type="ORF">BJX63DRAFT_89756</name>
</gene>
<dbReference type="Proteomes" id="UP001610334">
    <property type="component" value="Unassembled WGS sequence"/>
</dbReference>
<accession>A0ABR4GVC5</accession>
<comment type="caution">
    <text evidence="1">The sequence shown here is derived from an EMBL/GenBank/DDBJ whole genome shotgun (WGS) entry which is preliminary data.</text>
</comment>
<name>A0ABR4GVC5_9EURO</name>